<organism evidence="3 4">
    <name type="scientific">Phakopsora pachyrhizi</name>
    <name type="common">Asian soybean rust disease fungus</name>
    <dbReference type="NCBI Taxonomy" id="170000"/>
    <lineage>
        <taxon>Eukaryota</taxon>
        <taxon>Fungi</taxon>
        <taxon>Dikarya</taxon>
        <taxon>Basidiomycota</taxon>
        <taxon>Pucciniomycotina</taxon>
        <taxon>Pucciniomycetes</taxon>
        <taxon>Pucciniales</taxon>
        <taxon>Phakopsoraceae</taxon>
        <taxon>Phakopsora</taxon>
    </lineage>
</organism>
<dbReference type="InterPro" id="IPR036291">
    <property type="entry name" value="NAD(P)-bd_dom_sf"/>
</dbReference>
<accession>A0AAV0BBW3</accession>
<evidence type="ECO:0000313" key="4">
    <source>
        <dbReference type="Proteomes" id="UP001153365"/>
    </source>
</evidence>
<keyword evidence="1" id="KW-0560">Oxidoreductase</keyword>
<dbReference type="Proteomes" id="UP001153365">
    <property type="component" value="Unassembled WGS sequence"/>
</dbReference>
<dbReference type="SUPFAM" id="SSF48179">
    <property type="entry name" value="6-phosphogluconate dehydrogenase C-terminal domain-like"/>
    <property type="match status" value="2"/>
</dbReference>
<dbReference type="PROSITE" id="PS51176">
    <property type="entry name" value="PDH_ADH"/>
    <property type="match status" value="1"/>
</dbReference>
<name>A0AAV0BBW3_PHAPC</name>
<dbReference type="Pfam" id="PF03807">
    <property type="entry name" value="F420_oxidored"/>
    <property type="match status" value="1"/>
</dbReference>
<dbReference type="InterPro" id="IPR003099">
    <property type="entry name" value="Prephen_DH"/>
</dbReference>
<keyword evidence="4" id="KW-1185">Reference proteome</keyword>
<evidence type="ECO:0000259" key="2">
    <source>
        <dbReference type="PROSITE" id="PS51176"/>
    </source>
</evidence>
<sequence length="434" mass="48621">MPSASLPIVGIIGMGGMGRMYTNRLAQESGYQLIVCDRPELFDSLKLDYEALCNVKVVLDGHLVSRESDFIIYCVDAENLESIVAQYGPSTKAGAVVAGQTSVKAPEQIAFEKYLPSNTKICSVHSLHGPSLIPDDQTLIIIPHRCTEEDKKLVMRILEPLRSRYVELSYHEHDKAMANTQACTHAAFLSMGSAWHAHGYFPWESGRYIGGIEVAKINVTLRIYSSIWHVYAGLAIMNPEAKTQIHQFSRSVTELFILMISNDEKGLRDRVYAARDYVFGPPDAPNPLSPPVFVSEDIFSEFAIGEPADAPSPPNSHLTLLAIVDCWYQVKLNPLVHLELAATPIFRLWFGIIQYLFTSPKRLNDAIHASLNNFDFRGDDCEYVVAARGWSQCVSHGSFHLYRERFEATAKFFGPRLREGIVKSNAMLKFMLDN</sequence>
<gene>
    <name evidence="3" type="ORF">PPACK8108_LOCUS19219</name>
</gene>
<evidence type="ECO:0000256" key="1">
    <source>
        <dbReference type="ARBA" id="ARBA00023002"/>
    </source>
</evidence>
<protein>
    <recommendedName>
        <fullName evidence="2">Prephenate/arogenate dehydrogenase domain-containing protein</fullName>
    </recommendedName>
</protein>
<dbReference type="InterPro" id="IPR028939">
    <property type="entry name" value="P5C_Rdtase_cat_N"/>
</dbReference>
<dbReference type="GO" id="GO:0006571">
    <property type="term" value="P:tyrosine biosynthetic process"/>
    <property type="evidence" value="ECO:0007669"/>
    <property type="project" value="InterPro"/>
</dbReference>
<dbReference type="PANTHER" id="PTHR21363">
    <property type="entry name" value="PREPHENATE DEHYDROGENASE"/>
    <property type="match status" value="1"/>
</dbReference>
<feature type="domain" description="Prephenate/arogenate dehydrogenase" evidence="2">
    <location>
        <begin position="7"/>
        <end position="289"/>
    </location>
</feature>
<dbReference type="GO" id="GO:0004665">
    <property type="term" value="F:prephenate dehydrogenase (NADP+) activity"/>
    <property type="evidence" value="ECO:0007669"/>
    <property type="project" value="InterPro"/>
</dbReference>
<dbReference type="GO" id="GO:0070403">
    <property type="term" value="F:NAD+ binding"/>
    <property type="evidence" value="ECO:0007669"/>
    <property type="project" value="TreeGrafter"/>
</dbReference>
<dbReference type="InterPro" id="IPR008927">
    <property type="entry name" value="6-PGluconate_DH-like_C_sf"/>
</dbReference>
<comment type="caution">
    <text evidence="3">The sequence shown here is derived from an EMBL/GenBank/DDBJ whole genome shotgun (WGS) entry which is preliminary data.</text>
</comment>
<proteinExistence type="predicted"/>
<dbReference type="Gene3D" id="1.10.3660.10">
    <property type="entry name" value="6-phosphogluconate dehydrogenase C-terminal like domain"/>
    <property type="match status" value="2"/>
</dbReference>
<dbReference type="InterPro" id="IPR050812">
    <property type="entry name" value="Preph/Arog_dehydrog"/>
</dbReference>
<evidence type="ECO:0000313" key="3">
    <source>
        <dbReference type="EMBL" id="CAH7684793.1"/>
    </source>
</evidence>
<dbReference type="SUPFAM" id="SSF51735">
    <property type="entry name" value="NAD(P)-binding Rossmann-fold domains"/>
    <property type="match status" value="1"/>
</dbReference>
<dbReference type="GO" id="GO:0008977">
    <property type="term" value="F:prephenate dehydrogenase (NAD+) activity"/>
    <property type="evidence" value="ECO:0007669"/>
    <property type="project" value="InterPro"/>
</dbReference>
<dbReference type="Gene3D" id="3.40.50.720">
    <property type="entry name" value="NAD(P)-binding Rossmann-like Domain"/>
    <property type="match status" value="1"/>
</dbReference>
<dbReference type="PANTHER" id="PTHR21363:SF0">
    <property type="entry name" value="PREPHENATE DEHYDROGENASE [NADP(+)]"/>
    <property type="match status" value="1"/>
</dbReference>
<dbReference type="EMBL" id="CALTRL010005688">
    <property type="protein sequence ID" value="CAH7684793.1"/>
    <property type="molecule type" value="Genomic_DNA"/>
</dbReference>
<reference evidence="3" key="1">
    <citation type="submission" date="2022-06" db="EMBL/GenBank/DDBJ databases">
        <authorList>
            <consortium name="SYNGENTA / RWTH Aachen University"/>
        </authorList>
    </citation>
    <scope>NUCLEOTIDE SEQUENCE</scope>
</reference>
<dbReference type="AlphaFoldDB" id="A0AAV0BBW3"/>